<organism evidence="1 2">
    <name type="scientific">Steinernema glaseri</name>
    <dbReference type="NCBI Taxonomy" id="37863"/>
    <lineage>
        <taxon>Eukaryota</taxon>
        <taxon>Metazoa</taxon>
        <taxon>Ecdysozoa</taxon>
        <taxon>Nematoda</taxon>
        <taxon>Chromadorea</taxon>
        <taxon>Rhabditida</taxon>
        <taxon>Tylenchina</taxon>
        <taxon>Panagrolaimomorpha</taxon>
        <taxon>Strongyloidoidea</taxon>
        <taxon>Steinernematidae</taxon>
        <taxon>Steinernema</taxon>
    </lineage>
</organism>
<dbReference type="AlphaFoldDB" id="A0A1I7YW67"/>
<proteinExistence type="predicted"/>
<evidence type="ECO:0000313" key="1">
    <source>
        <dbReference type="Proteomes" id="UP000095287"/>
    </source>
</evidence>
<reference evidence="2" key="1">
    <citation type="submission" date="2016-11" db="UniProtKB">
        <authorList>
            <consortium name="WormBaseParasite"/>
        </authorList>
    </citation>
    <scope>IDENTIFICATION</scope>
</reference>
<dbReference type="Proteomes" id="UP000095287">
    <property type="component" value="Unplaced"/>
</dbReference>
<sequence>MRLPVDSVNLCIASKEIQAAAEEFFENTGPLYNVMIWHTCSPFKQSTVDALIDKFVPVDEGSFYLNGPTRLTRTQLERLVLKCELSNKKLEIQVYPEGATETSKVTNFFDFDKHYSRKIVQEGEVTARREGAQLEVRVGRCRHLDTFNWNWHCP</sequence>
<protein>
    <submittedName>
        <fullName evidence="2">Quinolinate synthase</fullName>
    </submittedName>
</protein>
<dbReference type="WBParaSite" id="L893_g20333.t1">
    <property type="protein sequence ID" value="L893_g20333.t1"/>
    <property type="gene ID" value="L893_g20333"/>
</dbReference>
<accession>A0A1I7YW67</accession>
<evidence type="ECO:0000313" key="2">
    <source>
        <dbReference type="WBParaSite" id="L893_g20333.t1"/>
    </source>
</evidence>
<name>A0A1I7YW67_9BILA</name>
<keyword evidence="1" id="KW-1185">Reference proteome</keyword>